<gene>
    <name evidence="6" type="ORF">NLN86_18500</name>
</gene>
<dbReference type="GO" id="GO:0003677">
    <property type="term" value="F:DNA binding"/>
    <property type="evidence" value="ECO:0007669"/>
    <property type="project" value="UniProtKB-KW"/>
</dbReference>
<dbReference type="InterPro" id="IPR010998">
    <property type="entry name" value="Integrase_recombinase_N"/>
</dbReference>
<accession>A0AAW5W4V9</accession>
<dbReference type="PANTHER" id="PTHR30629:SF2">
    <property type="entry name" value="PROPHAGE INTEGRASE INTS-RELATED"/>
    <property type="match status" value="1"/>
</dbReference>
<dbReference type="GO" id="GO:0006310">
    <property type="term" value="P:DNA recombination"/>
    <property type="evidence" value="ECO:0007669"/>
    <property type="project" value="UniProtKB-KW"/>
</dbReference>
<proteinExistence type="inferred from homology"/>
<organism evidence="6 7">
    <name type="scientific">Citrobacter portucalensis</name>
    <dbReference type="NCBI Taxonomy" id="1639133"/>
    <lineage>
        <taxon>Bacteria</taxon>
        <taxon>Pseudomonadati</taxon>
        <taxon>Pseudomonadota</taxon>
        <taxon>Gammaproteobacteria</taxon>
        <taxon>Enterobacterales</taxon>
        <taxon>Enterobacteriaceae</taxon>
        <taxon>Citrobacter</taxon>
        <taxon>Citrobacter freundii complex</taxon>
    </lineage>
</organism>
<dbReference type="Proteomes" id="UP001207430">
    <property type="component" value="Unassembled WGS sequence"/>
</dbReference>
<dbReference type="Gene3D" id="3.30.160.390">
    <property type="entry name" value="Integrase, DNA-binding domain"/>
    <property type="match status" value="1"/>
</dbReference>
<dbReference type="InterPro" id="IPR002104">
    <property type="entry name" value="Integrase_catalytic"/>
</dbReference>
<dbReference type="Pfam" id="PF13356">
    <property type="entry name" value="Arm-DNA-bind_3"/>
    <property type="match status" value="1"/>
</dbReference>
<dbReference type="Gene3D" id="1.10.443.10">
    <property type="entry name" value="Intergrase catalytic core"/>
    <property type="match status" value="1"/>
</dbReference>
<dbReference type="InterPro" id="IPR013762">
    <property type="entry name" value="Integrase-like_cat_sf"/>
</dbReference>
<dbReference type="InterPro" id="IPR050808">
    <property type="entry name" value="Phage_Integrase"/>
</dbReference>
<evidence type="ECO:0000256" key="3">
    <source>
        <dbReference type="ARBA" id="ARBA00023125"/>
    </source>
</evidence>
<dbReference type="PROSITE" id="PS51898">
    <property type="entry name" value="TYR_RECOMBINASE"/>
    <property type="match status" value="1"/>
</dbReference>
<dbReference type="Gene3D" id="1.10.150.130">
    <property type="match status" value="1"/>
</dbReference>
<dbReference type="PANTHER" id="PTHR30629">
    <property type="entry name" value="PROPHAGE INTEGRASE"/>
    <property type="match status" value="1"/>
</dbReference>
<comment type="caution">
    <text evidence="6">The sequence shown here is derived from an EMBL/GenBank/DDBJ whole genome shotgun (WGS) entry which is preliminary data.</text>
</comment>
<evidence type="ECO:0000313" key="6">
    <source>
        <dbReference type="EMBL" id="MCX9003630.1"/>
    </source>
</evidence>
<dbReference type="InterPro" id="IPR038488">
    <property type="entry name" value="Integrase_DNA-bd_sf"/>
</dbReference>
<reference evidence="6" key="1">
    <citation type="submission" date="2022-07" db="EMBL/GenBank/DDBJ databases">
        <title>Genome Sequence of Citrobacter portucalensis from Edible Snails.</title>
        <authorList>
            <person name="Okafor A.C."/>
            <person name="Ogbo F.C."/>
            <person name="Ruppitsch W."/>
            <person name="Allerberger F."/>
        </authorList>
    </citation>
    <scope>NUCLEOTIDE SEQUENCE</scope>
    <source>
        <strain evidence="6">Igbk 7</strain>
    </source>
</reference>
<keyword evidence="2" id="KW-0229">DNA integration</keyword>
<sequence>MEQPKVITQDRQVASLKPADGKDRIVVKVQSKAGPGLSVESRNGSQTKSWLYRPYLNGKQIKVTLGAYPAMSLAQVREAHAKAVELVKQGIDPRHARIQDKKANEQMPVFSELWENWLEFRASSKPIGPRTLTDYKGTYSRHLEKKLGKVRVCDLSRAFLFEHLSNVRQTSAEGVRKGLIILNMTLDHASLQGLIDHNPARLLKPAMFGASMGKPRERWLPKDELKMLWQSLDEAVNGGGSVSAGGRGIASSVVLSHSVANALRLIILTGVRRSEACEMRWDQINGDRWTIPETKNGKSHVVTLHPLTLSILKKQRVISEGAYVFESTSNPGFAITGDAVTRALERLRKKYLGELATFSPHDLRRSVATGCAEYLDAPERLIELLLNHLPADRMIRTYQVGQRAEKLRNLFMRWGGFVEHEVSASRLPHKDNVVTLKFGAK</sequence>
<evidence type="ECO:0000256" key="2">
    <source>
        <dbReference type="ARBA" id="ARBA00022908"/>
    </source>
</evidence>
<feature type="domain" description="Tyr recombinase" evidence="5">
    <location>
        <begin position="215"/>
        <end position="412"/>
    </location>
</feature>
<keyword evidence="3" id="KW-0238">DNA-binding</keyword>
<name>A0AAW5W4V9_9ENTR</name>
<evidence type="ECO:0000259" key="5">
    <source>
        <dbReference type="PROSITE" id="PS51898"/>
    </source>
</evidence>
<dbReference type="GO" id="GO:0015074">
    <property type="term" value="P:DNA integration"/>
    <property type="evidence" value="ECO:0007669"/>
    <property type="project" value="UniProtKB-KW"/>
</dbReference>
<dbReference type="RefSeq" id="WP_267449281.1">
    <property type="nucleotide sequence ID" value="NZ_JANDBG010000018.1"/>
</dbReference>
<dbReference type="EMBL" id="JANDBG010000018">
    <property type="protein sequence ID" value="MCX9003630.1"/>
    <property type="molecule type" value="Genomic_DNA"/>
</dbReference>
<dbReference type="InterPro" id="IPR011010">
    <property type="entry name" value="DNA_brk_join_enz"/>
</dbReference>
<dbReference type="InterPro" id="IPR025166">
    <property type="entry name" value="Integrase_DNA_bind_dom"/>
</dbReference>
<dbReference type="CDD" id="cd00801">
    <property type="entry name" value="INT_P4_C"/>
    <property type="match status" value="1"/>
</dbReference>
<evidence type="ECO:0000313" key="7">
    <source>
        <dbReference type="Proteomes" id="UP001207430"/>
    </source>
</evidence>
<evidence type="ECO:0000256" key="4">
    <source>
        <dbReference type="ARBA" id="ARBA00023172"/>
    </source>
</evidence>
<dbReference type="SUPFAM" id="SSF56349">
    <property type="entry name" value="DNA breaking-rejoining enzymes"/>
    <property type="match status" value="1"/>
</dbReference>
<evidence type="ECO:0000256" key="1">
    <source>
        <dbReference type="ARBA" id="ARBA00008857"/>
    </source>
</evidence>
<protein>
    <submittedName>
        <fullName evidence="6">Tyrosine-type recombinase/integrase</fullName>
    </submittedName>
</protein>
<dbReference type="Pfam" id="PF00589">
    <property type="entry name" value="Phage_integrase"/>
    <property type="match status" value="1"/>
</dbReference>
<dbReference type="AlphaFoldDB" id="A0AAW5W4V9"/>
<keyword evidence="4" id="KW-0233">DNA recombination</keyword>
<comment type="similarity">
    <text evidence="1">Belongs to the 'phage' integrase family.</text>
</comment>